<keyword evidence="3" id="KW-1185">Reference proteome</keyword>
<evidence type="ECO:0000256" key="1">
    <source>
        <dbReference type="SAM" id="Phobius"/>
    </source>
</evidence>
<keyword evidence="1" id="KW-0812">Transmembrane</keyword>
<feature type="transmembrane region" description="Helical" evidence="1">
    <location>
        <begin position="522"/>
        <end position="543"/>
    </location>
</feature>
<feature type="transmembrane region" description="Helical" evidence="1">
    <location>
        <begin position="9"/>
        <end position="28"/>
    </location>
</feature>
<dbReference type="EMBL" id="JANKAS010000005">
    <property type="protein sequence ID" value="MCR1898773.1"/>
    <property type="molecule type" value="Genomic_DNA"/>
</dbReference>
<feature type="transmembrane region" description="Helical" evidence="1">
    <location>
        <begin position="453"/>
        <end position="475"/>
    </location>
</feature>
<proteinExistence type="predicted"/>
<feature type="transmembrane region" description="Helical" evidence="1">
    <location>
        <begin position="487"/>
        <end position="510"/>
    </location>
</feature>
<keyword evidence="1" id="KW-0472">Membrane</keyword>
<dbReference type="RefSeq" id="WP_257530458.1">
    <property type="nucleotide sequence ID" value="NZ_JANKAS010000005.1"/>
</dbReference>
<evidence type="ECO:0000313" key="3">
    <source>
        <dbReference type="Proteomes" id="UP001205748"/>
    </source>
</evidence>
<evidence type="ECO:0000313" key="2">
    <source>
        <dbReference type="EMBL" id="MCR1898773.1"/>
    </source>
</evidence>
<keyword evidence="1" id="KW-1133">Transmembrane helix</keyword>
<organism evidence="2 3">
    <name type="scientific">Irregularibacter muris</name>
    <dbReference type="NCBI Taxonomy" id="1796619"/>
    <lineage>
        <taxon>Bacteria</taxon>
        <taxon>Bacillati</taxon>
        <taxon>Bacillota</taxon>
        <taxon>Clostridia</taxon>
        <taxon>Eubacteriales</taxon>
        <taxon>Eubacteriaceae</taxon>
        <taxon>Irregularibacter</taxon>
    </lineage>
</organism>
<dbReference type="Proteomes" id="UP001205748">
    <property type="component" value="Unassembled WGS sequence"/>
</dbReference>
<gene>
    <name evidence="2" type="ORF">NSA47_07225</name>
</gene>
<comment type="caution">
    <text evidence="2">The sequence shown here is derived from an EMBL/GenBank/DDBJ whole genome shotgun (WGS) entry which is preliminary data.</text>
</comment>
<sequence length="549" mass="63624">MKLLKNRGIIVVILMIVAILFFHTYQWAEFYSTRPWDKWSREQSIGTTFYNRPPLITSDKNNHSIILYDLEKDMDAVVLADDGEVDYTKQIKPPYEKIDRVKKKMILGNQLIWQEGDALYQASFTKESLEFGSRKVVEEKGIIDFEILQEEKLLLVATEHNLKILTQENTEEIFNLKVKDKMKKIALSSDEKGNVYIAYSLQKDEVTDDIYVLQLQVKDKHIKTVQNTKVHTVEYLYKYTMGDLKITSLSEDLYLWYTENKWDSRGAESYGEYIYFPEINSLTEKKVQKIELPIMWGKASQYTTKINPVGHDSTVDLYLASEWADTRRENGNDVFVVHFNKGEMIEYQRITSTDYTSNHPKVLSDDTNTLLVWTDIRASREYEVKIASTNPQAIEKFSGVTQEDWIKGLGISLMALAYGLLYLLTRAIYQIPSLMLVGAAEFFNIGKLREKKYLLLGLGGLVYNIIKIFTFDFYYRPLALEIMPSSLQFSGSMLIIPIVTSIISLLPIYLFDRDERNKGQKISAIGLYLFYILFDTLLTNLIYTPYLVA</sequence>
<dbReference type="AlphaFoldDB" id="A0AAE3L3S6"/>
<reference evidence="2" key="1">
    <citation type="submission" date="2022-07" db="EMBL/GenBank/DDBJ databases">
        <title>Enhanced cultured diversity of the mouse gut microbiota enables custom-made synthetic communities.</title>
        <authorList>
            <person name="Afrizal A."/>
        </authorList>
    </citation>
    <scope>NUCLEOTIDE SEQUENCE</scope>
    <source>
        <strain evidence="2">DSM 28593</strain>
    </source>
</reference>
<name>A0AAE3L3S6_9FIRM</name>
<protein>
    <submittedName>
        <fullName evidence="2">Uncharacterized protein</fullName>
    </submittedName>
</protein>
<accession>A0AAE3L3S6</accession>